<dbReference type="Proteomes" id="UP001341136">
    <property type="component" value="Chromosome"/>
</dbReference>
<proteinExistence type="predicted"/>
<keyword evidence="3" id="KW-1185">Reference proteome</keyword>
<dbReference type="EMBL" id="CP144921">
    <property type="protein sequence ID" value="WWA30313.1"/>
    <property type="molecule type" value="Genomic_DNA"/>
</dbReference>
<feature type="coiled-coil region" evidence="1">
    <location>
        <begin position="36"/>
        <end position="63"/>
    </location>
</feature>
<accession>A0ABZ2CTG3</accession>
<evidence type="ECO:0000313" key="2">
    <source>
        <dbReference type="EMBL" id="WWA30313.1"/>
    </source>
</evidence>
<evidence type="ECO:0000313" key="3">
    <source>
        <dbReference type="Proteomes" id="UP001341136"/>
    </source>
</evidence>
<name>A0ABZ2CTG3_9BACI</name>
<reference evidence="2 3" key="1">
    <citation type="submission" date="2024-01" db="EMBL/GenBank/DDBJ databases">
        <title>Culturomics analysis of mouse respiratory tract.</title>
        <authorList>
            <person name="Phillips A.M."/>
            <person name="Collette N.M."/>
            <person name="Mageeney C.M."/>
            <person name="Sinha A."/>
            <person name="Hern K.E."/>
            <person name="Arkin A.P."/>
            <person name="Williams K.P."/>
            <person name="Branda S."/>
        </authorList>
    </citation>
    <scope>NUCLEOTIDE SEQUENCE [LARGE SCALE GENOMIC DNA]</scope>
    <source>
        <strain evidence="2 3">CP20</strain>
    </source>
</reference>
<keyword evidence="1" id="KW-0175">Coiled coil</keyword>
<sequence>MDNNDKQQQLGAQIEADVAATLGGLQLKVIELSRTLELTSSELAAKDERISELEALLDAATKDEEA</sequence>
<protein>
    <recommendedName>
        <fullName evidence="4">DUF904 domain-containing protein</fullName>
    </recommendedName>
</protein>
<evidence type="ECO:0000256" key="1">
    <source>
        <dbReference type="SAM" id="Coils"/>
    </source>
</evidence>
<organism evidence="2 3">
    <name type="scientific">Shouchella rhizosphaerae</name>
    <dbReference type="NCBI Taxonomy" id="866786"/>
    <lineage>
        <taxon>Bacteria</taxon>
        <taxon>Bacillati</taxon>
        <taxon>Bacillota</taxon>
        <taxon>Bacilli</taxon>
        <taxon>Bacillales</taxon>
        <taxon>Bacillaceae</taxon>
        <taxon>Shouchella</taxon>
    </lineage>
</organism>
<gene>
    <name evidence="2" type="ORF">V5G21_00525</name>
</gene>
<evidence type="ECO:0008006" key="4">
    <source>
        <dbReference type="Google" id="ProtNLM"/>
    </source>
</evidence>
<dbReference type="RefSeq" id="WP_338465074.1">
    <property type="nucleotide sequence ID" value="NZ_CP144921.1"/>
</dbReference>